<protein>
    <recommendedName>
        <fullName evidence="1">Glycoside Hydrolase 20C C-terminal domain-containing protein</fullName>
    </recommendedName>
</protein>
<accession>A0A9W7XEI9</accession>
<reference evidence="2" key="1">
    <citation type="submission" date="2022-07" db="EMBL/GenBank/DDBJ databases">
        <title>Phylogenomic reconstructions and comparative analyses of Kickxellomycotina fungi.</title>
        <authorList>
            <person name="Reynolds N.K."/>
            <person name="Stajich J.E."/>
            <person name="Barry K."/>
            <person name="Grigoriev I.V."/>
            <person name="Crous P."/>
            <person name="Smith M.E."/>
        </authorList>
    </citation>
    <scope>NUCLEOTIDE SEQUENCE</scope>
    <source>
        <strain evidence="2">NBRC 105413</strain>
    </source>
</reference>
<feature type="non-terminal residue" evidence="2">
    <location>
        <position position="1"/>
    </location>
</feature>
<organism evidence="2 3">
    <name type="scientific">Coemansia asiatica</name>
    <dbReference type="NCBI Taxonomy" id="1052880"/>
    <lineage>
        <taxon>Eukaryota</taxon>
        <taxon>Fungi</taxon>
        <taxon>Fungi incertae sedis</taxon>
        <taxon>Zoopagomycota</taxon>
        <taxon>Kickxellomycotina</taxon>
        <taxon>Kickxellomycetes</taxon>
        <taxon>Kickxellales</taxon>
        <taxon>Kickxellaceae</taxon>
        <taxon>Coemansia</taxon>
    </lineage>
</organism>
<dbReference type="InterPro" id="IPR041063">
    <property type="entry name" value="Glyco_H_20C_C"/>
</dbReference>
<proteinExistence type="predicted"/>
<comment type="caution">
    <text evidence="2">The sequence shown here is derived from an EMBL/GenBank/DDBJ whole genome shotgun (WGS) entry which is preliminary data.</text>
</comment>
<evidence type="ECO:0000259" key="1">
    <source>
        <dbReference type="Pfam" id="PF18088"/>
    </source>
</evidence>
<gene>
    <name evidence="2" type="ORF">LPJ64_006245</name>
</gene>
<dbReference type="Gene3D" id="1.20.120.670">
    <property type="entry name" value="N-acetyl-b-d-glucoasminidase"/>
    <property type="match status" value="1"/>
</dbReference>
<evidence type="ECO:0000313" key="3">
    <source>
        <dbReference type="Proteomes" id="UP001145021"/>
    </source>
</evidence>
<dbReference type="Proteomes" id="UP001145021">
    <property type="component" value="Unassembled WGS sequence"/>
</dbReference>
<keyword evidence="3" id="KW-1185">Reference proteome</keyword>
<sequence>LLGNWMQASRLDEILQEDMMIDLCATLPSNMSKWILWEDLMLSFMSPRYAMLDLEMHFMQIADRLLECVLSSNSGRTAASDSAAAVRYPLNRLLRLPGLLARVLSLKSHLRDKLVVPYQAGDRAALLQLSSSSSISNSSLALFPFDHW</sequence>
<evidence type="ECO:0000313" key="2">
    <source>
        <dbReference type="EMBL" id="KAJ1641840.1"/>
    </source>
</evidence>
<dbReference type="Pfam" id="PF18088">
    <property type="entry name" value="Glyco_H_20C_C"/>
    <property type="match status" value="1"/>
</dbReference>
<dbReference type="EMBL" id="JANBOH010000598">
    <property type="protein sequence ID" value="KAJ1641840.1"/>
    <property type="molecule type" value="Genomic_DNA"/>
</dbReference>
<name>A0A9W7XEI9_9FUNG</name>
<dbReference type="AlphaFoldDB" id="A0A9W7XEI9"/>
<feature type="domain" description="Glycoside Hydrolase 20C C-terminal" evidence="1">
    <location>
        <begin position="5"/>
        <end position="130"/>
    </location>
</feature>